<protein>
    <submittedName>
        <fullName evidence="1">Uncharacterized protein</fullName>
    </submittedName>
</protein>
<dbReference type="Proteomes" id="UP000824120">
    <property type="component" value="Chromosome 3"/>
</dbReference>
<name>A0A9J5ZRF7_SOLCO</name>
<gene>
    <name evidence="1" type="ORF">H5410_014507</name>
</gene>
<dbReference type="EMBL" id="JACXVP010000003">
    <property type="protein sequence ID" value="KAG5614683.1"/>
    <property type="molecule type" value="Genomic_DNA"/>
</dbReference>
<accession>A0A9J5ZRF7</accession>
<reference evidence="1 2" key="1">
    <citation type="submission" date="2020-09" db="EMBL/GenBank/DDBJ databases">
        <title>De no assembly of potato wild relative species, Solanum commersonii.</title>
        <authorList>
            <person name="Cho K."/>
        </authorList>
    </citation>
    <scope>NUCLEOTIDE SEQUENCE [LARGE SCALE GENOMIC DNA]</scope>
    <source>
        <strain evidence="1">LZ3.2</strain>
        <tissue evidence="1">Leaf</tissue>
    </source>
</reference>
<dbReference type="OrthoDB" id="1304844at2759"/>
<sequence length="73" mass="8897">MWRCHIKGASINIDNMHLQQVIIKFWRLTGPSKLRSFRRAIPSLIMWTLWKRRNARRHGETSISTTWCYKFKH</sequence>
<keyword evidence="2" id="KW-1185">Reference proteome</keyword>
<comment type="caution">
    <text evidence="1">The sequence shown here is derived from an EMBL/GenBank/DDBJ whole genome shotgun (WGS) entry which is preliminary data.</text>
</comment>
<proteinExistence type="predicted"/>
<evidence type="ECO:0000313" key="2">
    <source>
        <dbReference type="Proteomes" id="UP000824120"/>
    </source>
</evidence>
<dbReference type="AlphaFoldDB" id="A0A9J5ZRF7"/>
<evidence type="ECO:0000313" key="1">
    <source>
        <dbReference type="EMBL" id="KAG5614683.1"/>
    </source>
</evidence>
<organism evidence="1 2">
    <name type="scientific">Solanum commersonii</name>
    <name type="common">Commerson's wild potato</name>
    <name type="synonym">Commerson's nightshade</name>
    <dbReference type="NCBI Taxonomy" id="4109"/>
    <lineage>
        <taxon>Eukaryota</taxon>
        <taxon>Viridiplantae</taxon>
        <taxon>Streptophyta</taxon>
        <taxon>Embryophyta</taxon>
        <taxon>Tracheophyta</taxon>
        <taxon>Spermatophyta</taxon>
        <taxon>Magnoliopsida</taxon>
        <taxon>eudicotyledons</taxon>
        <taxon>Gunneridae</taxon>
        <taxon>Pentapetalae</taxon>
        <taxon>asterids</taxon>
        <taxon>lamiids</taxon>
        <taxon>Solanales</taxon>
        <taxon>Solanaceae</taxon>
        <taxon>Solanoideae</taxon>
        <taxon>Solaneae</taxon>
        <taxon>Solanum</taxon>
    </lineage>
</organism>